<evidence type="ECO:0000256" key="1">
    <source>
        <dbReference type="ARBA" id="ARBA00022478"/>
    </source>
</evidence>
<keyword evidence="6" id="KW-1185">Reference proteome</keyword>
<evidence type="ECO:0000313" key="5">
    <source>
        <dbReference type="EMBL" id="KAK8848188.1"/>
    </source>
</evidence>
<keyword evidence="1 5" id="KW-0240">DNA-directed RNA polymerase</keyword>
<reference evidence="5 6" key="1">
    <citation type="submission" date="2024-04" db="EMBL/GenBank/DDBJ databases">
        <title>Tritrichomonas musculus Genome.</title>
        <authorList>
            <person name="Alves-Ferreira E."/>
            <person name="Grigg M."/>
            <person name="Lorenzi H."/>
            <person name="Galac M."/>
        </authorList>
    </citation>
    <scope>NUCLEOTIDE SEQUENCE [LARGE SCALE GENOMIC DNA]</scope>
    <source>
        <strain evidence="5 6">EAF2021</strain>
    </source>
</reference>
<dbReference type="SMART" id="SM00662">
    <property type="entry name" value="RPOLD"/>
    <property type="match status" value="1"/>
</dbReference>
<keyword evidence="2" id="KW-0804">Transcription</keyword>
<dbReference type="GO" id="GO:0000428">
    <property type="term" value="C:DNA-directed RNA polymerase complex"/>
    <property type="evidence" value="ECO:0007669"/>
    <property type="project" value="UniProtKB-KW"/>
</dbReference>
<dbReference type="SUPFAM" id="SSF55257">
    <property type="entry name" value="RBP11-like subunits of RNA polymerase"/>
    <property type="match status" value="1"/>
</dbReference>
<dbReference type="PANTHER" id="PTHR11800:SF13">
    <property type="entry name" value="DNA-DIRECTED RNA POLYMERASES I AND III SUBUNIT RPAC1"/>
    <property type="match status" value="1"/>
</dbReference>
<evidence type="ECO:0000259" key="4">
    <source>
        <dbReference type="SMART" id="SM00662"/>
    </source>
</evidence>
<evidence type="ECO:0000313" key="6">
    <source>
        <dbReference type="Proteomes" id="UP001470230"/>
    </source>
</evidence>
<dbReference type="InterPro" id="IPR036643">
    <property type="entry name" value="RNApol_insert_sf"/>
</dbReference>
<dbReference type="CDD" id="cd07032">
    <property type="entry name" value="RNAP_I_II_AC40"/>
    <property type="match status" value="1"/>
</dbReference>
<accession>A0ABR2HJT4</accession>
<name>A0ABR2HJT4_9EUKA</name>
<dbReference type="HAMAP" id="MF_00320">
    <property type="entry name" value="RNApol_arch_Rpo3"/>
    <property type="match status" value="1"/>
</dbReference>
<evidence type="ECO:0000256" key="3">
    <source>
        <dbReference type="ARBA" id="ARBA00025804"/>
    </source>
</evidence>
<protein>
    <submittedName>
        <fullName evidence="5">DNA-directed RNA polymerases I and III subunit RPAC1</fullName>
    </submittedName>
</protein>
<dbReference type="Gene3D" id="3.30.1360.10">
    <property type="entry name" value="RNA polymerase, RBP11-like subunit"/>
    <property type="match status" value="1"/>
</dbReference>
<dbReference type="InterPro" id="IPR011262">
    <property type="entry name" value="DNA-dir_RNA_pol_insert"/>
</dbReference>
<gene>
    <name evidence="5" type="ORF">M9Y10_019244</name>
</gene>
<dbReference type="EMBL" id="JAPFFF010000027">
    <property type="protein sequence ID" value="KAK8848188.1"/>
    <property type="molecule type" value="Genomic_DNA"/>
</dbReference>
<dbReference type="PANTHER" id="PTHR11800">
    <property type="entry name" value="DNA-DIRECTED RNA POLYMERASE"/>
    <property type="match status" value="1"/>
</dbReference>
<dbReference type="Proteomes" id="UP001470230">
    <property type="component" value="Unassembled WGS sequence"/>
</dbReference>
<dbReference type="InterPro" id="IPR033901">
    <property type="entry name" value="RNAPI/III_AC40"/>
</dbReference>
<dbReference type="InterPro" id="IPR022842">
    <property type="entry name" value="RNAP_Rpo3/Rpb3/RPAC1"/>
</dbReference>
<dbReference type="InterPro" id="IPR050518">
    <property type="entry name" value="Rpo3/RPB3_RNA_Pol_subunit"/>
</dbReference>
<organism evidence="5 6">
    <name type="scientific">Tritrichomonas musculus</name>
    <dbReference type="NCBI Taxonomy" id="1915356"/>
    <lineage>
        <taxon>Eukaryota</taxon>
        <taxon>Metamonada</taxon>
        <taxon>Parabasalia</taxon>
        <taxon>Tritrichomonadida</taxon>
        <taxon>Tritrichomonadidae</taxon>
        <taxon>Tritrichomonas</taxon>
    </lineage>
</organism>
<dbReference type="SUPFAM" id="SSF56553">
    <property type="entry name" value="Insert subdomain of RNA polymerase alpha subunit"/>
    <property type="match status" value="1"/>
</dbReference>
<proteinExistence type="inferred from homology"/>
<comment type="caution">
    <text evidence="5">The sequence shown here is derived from an EMBL/GenBank/DDBJ whole genome shotgun (WGS) entry which is preliminary data.</text>
</comment>
<dbReference type="InterPro" id="IPR036603">
    <property type="entry name" value="RBP11-like"/>
</dbReference>
<dbReference type="Gene3D" id="2.170.120.12">
    <property type="entry name" value="DNA-directed RNA polymerase, insert domain"/>
    <property type="match status" value="1"/>
</dbReference>
<dbReference type="Pfam" id="PF01000">
    <property type="entry name" value="RNA_pol_A_bac"/>
    <property type="match status" value="1"/>
</dbReference>
<dbReference type="InterPro" id="IPR011263">
    <property type="entry name" value="DNA-dir_RNA_pol_RpoA/D/Rpb3"/>
</dbReference>
<comment type="similarity">
    <text evidence="3">Belongs to the archaeal Rpo3/eukaryotic RPB3 RNA polymerase subunit family.</text>
</comment>
<sequence>MSFGYIFNEDTCARIHTNTPTYPEIPETRIENVHYEKLEITGEDRLTFDLVNAPPSHANALRRALLSNVPSIALEVIGITKNDGIMPDEMLCHRLGLIPLNIEPRWLETPKEPIQNDSQDPQTTLLFALHVIGGEKPDNREEPDEEVLKQLDSSWEDNTIPPFYTGSSGLVLSSHLVWLPFPDQKNTIPPVYPLHLDVPITKLRPGQEIELTARAIKSIGKDHAKFSPVCTAFYRMVPLIELRNDLLNNRQKKLLVDSCPMHIFQYSNRNIDDPVEDIEDLEGTEIIIHDSRKCTSCRECIRDPALDRCLTVGKEVNRYEFTVESVGVRPAPELVKEALQILRQKCEELKEEIKIASESNDE</sequence>
<feature type="domain" description="DNA-directed RNA polymerase RpoA/D/Rpb3-type" evidence="4">
    <location>
        <begin position="45"/>
        <end position="352"/>
    </location>
</feature>
<evidence type="ECO:0000256" key="2">
    <source>
        <dbReference type="ARBA" id="ARBA00023163"/>
    </source>
</evidence>
<dbReference type="Pfam" id="PF01193">
    <property type="entry name" value="RNA_pol_L"/>
    <property type="match status" value="1"/>
</dbReference>